<gene>
    <name evidence="11" type="primary">argE</name>
    <name evidence="11" type="ORF">PbB2_00594</name>
</gene>
<evidence type="ECO:0000256" key="1">
    <source>
        <dbReference type="ARBA" id="ARBA00001947"/>
    </source>
</evidence>
<keyword evidence="3" id="KW-0963">Cytoplasm</keyword>
<feature type="domain" description="Peptidase M20 dimerisation" evidence="10">
    <location>
        <begin position="178"/>
        <end position="286"/>
    </location>
</feature>
<sequence length="389" mass="41213">MTRSALVTETIEILAHLVGFDTTSCNSNLPLIEWVEDKVRPLAPRLRRVFNADHSKANLIISFGPEDAPGGIVLSGHTDVVPVDGQIWQSDPWTLVERDGRLYGRGTCDMKGFAACALALAPAMARATLRAPIHIALSYDEEIGCLGAPSLVDCLTSHYPKPDAVIIGEPSDMGVVSGQKGLATYQIDITGRAAHSSQVQQGVSAIMEAVPLLSNLRSLAAQMREQAPVISPFEPPGTTLTIGVIQGGTASNILAQSCTITFDMRFEVGDDPEQHLARIAGWVAETDATIKARAPEGGATMMRRSLSPAMAPESNGTAEALARALTGDNTTRAVAYATEGGIFQRGGLSTVICGPGSILQAHQPDEFIEISQLEAGVAFMEKLVTRLST</sequence>
<name>A0A2P2E795_9PROT</name>
<proteinExistence type="inferred from homology"/>
<dbReference type="PANTHER" id="PTHR43808:SF31">
    <property type="entry name" value="N-ACETYL-L-CITRULLINE DEACETYLASE"/>
    <property type="match status" value="1"/>
</dbReference>
<dbReference type="SUPFAM" id="SSF55031">
    <property type="entry name" value="Bacterial exopeptidase dimerisation domain"/>
    <property type="match status" value="1"/>
</dbReference>
<keyword evidence="7 11" id="KW-0378">Hydrolase</keyword>
<dbReference type="PROSITE" id="PS00759">
    <property type="entry name" value="ARGE_DAPE_CPG2_2"/>
    <property type="match status" value="1"/>
</dbReference>
<comment type="cofactor">
    <cofactor evidence="1">
        <name>Zn(2+)</name>
        <dbReference type="ChEBI" id="CHEBI:29105"/>
    </cofactor>
</comment>
<comment type="caution">
    <text evidence="11">The sequence shown here is derived from an EMBL/GenBank/DDBJ whole genome shotgun (WGS) entry which is preliminary data.</text>
</comment>
<reference evidence="11 12" key="1">
    <citation type="journal article" date="2018" name="Genome Announc.">
        <title>Draft Genome Sequence of "Candidatus Phycosocius bacilliformis," an Alphaproteobacterial Ectosymbiont of the Hydrocarbon-Producing Green Alga Botryococcus braunii.</title>
        <authorList>
            <person name="Tanabe Y."/>
            <person name="Yamaguchi H."/>
            <person name="Watanabe M.M."/>
        </authorList>
    </citation>
    <scope>NUCLEOTIDE SEQUENCE [LARGE SCALE GENOMIC DNA]</scope>
    <source>
        <strain evidence="11 12">BOTRYCO-2</strain>
    </source>
</reference>
<keyword evidence="8" id="KW-0862">Zinc</keyword>
<dbReference type="Gene3D" id="3.40.630.10">
    <property type="entry name" value="Zn peptidases"/>
    <property type="match status" value="1"/>
</dbReference>
<evidence type="ECO:0000259" key="10">
    <source>
        <dbReference type="Pfam" id="PF07687"/>
    </source>
</evidence>
<dbReference type="SUPFAM" id="SSF53187">
    <property type="entry name" value="Zn-dependent exopeptidases"/>
    <property type="match status" value="1"/>
</dbReference>
<keyword evidence="5" id="KW-0028">Amino-acid biosynthesis</keyword>
<dbReference type="OrthoDB" id="9809784at2"/>
<dbReference type="InterPro" id="IPR011650">
    <property type="entry name" value="Peptidase_M20_dimer"/>
</dbReference>
<dbReference type="EC" id="3.5.1.16" evidence="11"/>
<dbReference type="Pfam" id="PF01546">
    <property type="entry name" value="Peptidase_M20"/>
    <property type="match status" value="1"/>
</dbReference>
<dbReference type="InterPro" id="IPR001261">
    <property type="entry name" value="ArgE/DapE_CS"/>
</dbReference>
<dbReference type="NCBIfam" id="TIGR01892">
    <property type="entry name" value="AcOrn-deacetyl"/>
    <property type="match status" value="1"/>
</dbReference>
<evidence type="ECO:0000256" key="4">
    <source>
        <dbReference type="ARBA" id="ARBA00022571"/>
    </source>
</evidence>
<dbReference type="InterPro" id="IPR010169">
    <property type="entry name" value="AcOrn-deacetyl"/>
</dbReference>
<evidence type="ECO:0000313" key="11">
    <source>
        <dbReference type="EMBL" id="GBF56937.1"/>
    </source>
</evidence>
<dbReference type="AlphaFoldDB" id="A0A2P2E795"/>
<dbReference type="InterPro" id="IPR002933">
    <property type="entry name" value="Peptidase_M20"/>
</dbReference>
<dbReference type="EMBL" id="BFBR01000001">
    <property type="protein sequence ID" value="GBF56937.1"/>
    <property type="molecule type" value="Genomic_DNA"/>
</dbReference>
<comment type="similarity">
    <text evidence="2">Belongs to the peptidase M20A family. ArgE subfamily.</text>
</comment>
<dbReference type="PANTHER" id="PTHR43808">
    <property type="entry name" value="ACETYLORNITHINE DEACETYLASE"/>
    <property type="match status" value="1"/>
</dbReference>
<evidence type="ECO:0000256" key="8">
    <source>
        <dbReference type="ARBA" id="ARBA00022833"/>
    </source>
</evidence>
<accession>A0A2P2E795</accession>
<dbReference type="Gene3D" id="3.30.70.360">
    <property type="match status" value="1"/>
</dbReference>
<dbReference type="CDD" id="cd03894">
    <property type="entry name" value="M20_ArgE"/>
    <property type="match status" value="1"/>
</dbReference>
<keyword evidence="12" id="KW-1185">Reference proteome</keyword>
<dbReference type="Pfam" id="PF07687">
    <property type="entry name" value="M20_dimer"/>
    <property type="match status" value="1"/>
</dbReference>
<evidence type="ECO:0000256" key="7">
    <source>
        <dbReference type="ARBA" id="ARBA00022801"/>
    </source>
</evidence>
<dbReference type="InterPro" id="IPR036264">
    <property type="entry name" value="Bact_exopeptidase_dim_dom"/>
</dbReference>
<keyword evidence="9" id="KW-0170">Cobalt</keyword>
<dbReference type="GO" id="GO:0046872">
    <property type="term" value="F:metal ion binding"/>
    <property type="evidence" value="ECO:0007669"/>
    <property type="project" value="UniProtKB-KW"/>
</dbReference>
<dbReference type="RefSeq" id="WP_108983897.1">
    <property type="nucleotide sequence ID" value="NZ_BFBR01000001.1"/>
</dbReference>
<evidence type="ECO:0000256" key="5">
    <source>
        <dbReference type="ARBA" id="ARBA00022605"/>
    </source>
</evidence>
<dbReference type="Proteomes" id="UP000245086">
    <property type="component" value="Unassembled WGS sequence"/>
</dbReference>
<keyword evidence="4" id="KW-0055">Arginine biosynthesis</keyword>
<organism evidence="11 12">
    <name type="scientific">Candidatus Phycosocius bacilliformis</name>
    <dbReference type="NCBI Taxonomy" id="1445552"/>
    <lineage>
        <taxon>Bacteria</taxon>
        <taxon>Pseudomonadati</taxon>
        <taxon>Pseudomonadota</taxon>
        <taxon>Alphaproteobacteria</taxon>
        <taxon>Caulobacterales</taxon>
        <taxon>Caulobacterales incertae sedis</taxon>
        <taxon>Candidatus Phycosocius</taxon>
    </lineage>
</organism>
<dbReference type="NCBIfam" id="NF005710">
    <property type="entry name" value="PRK07522.1"/>
    <property type="match status" value="1"/>
</dbReference>
<evidence type="ECO:0000256" key="9">
    <source>
        <dbReference type="ARBA" id="ARBA00023285"/>
    </source>
</evidence>
<dbReference type="GO" id="GO:0008777">
    <property type="term" value="F:acetylornithine deacetylase activity"/>
    <property type="evidence" value="ECO:0007669"/>
    <property type="project" value="UniProtKB-EC"/>
</dbReference>
<evidence type="ECO:0000313" key="12">
    <source>
        <dbReference type="Proteomes" id="UP000245086"/>
    </source>
</evidence>
<evidence type="ECO:0000256" key="6">
    <source>
        <dbReference type="ARBA" id="ARBA00022723"/>
    </source>
</evidence>
<evidence type="ECO:0000256" key="3">
    <source>
        <dbReference type="ARBA" id="ARBA00022490"/>
    </source>
</evidence>
<protein>
    <submittedName>
        <fullName evidence="11">Acetylornithine deacetylase</fullName>
        <ecNumber evidence="11">3.5.1.16</ecNumber>
    </submittedName>
</protein>
<evidence type="ECO:0000256" key="2">
    <source>
        <dbReference type="ARBA" id="ARBA00005691"/>
    </source>
</evidence>
<dbReference type="GO" id="GO:0006526">
    <property type="term" value="P:L-arginine biosynthetic process"/>
    <property type="evidence" value="ECO:0007669"/>
    <property type="project" value="UniProtKB-KW"/>
</dbReference>
<dbReference type="InterPro" id="IPR050072">
    <property type="entry name" value="Peptidase_M20A"/>
</dbReference>
<keyword evidence="6" id="KW-0479">Metal-binding</keyword>